<protein>
    <submittedName>
        <fullName evidence="5">TPR repeat-containing protein</fullName>
    </submittedName>
</protein>
<comment type="caution">
    <text evidence="5">The sequence shown here is derived from an EMBL/GenBank/DDBJ whole genome shotgun (WGS) entry which is preliminary data.</text>
</comment>
<evidence type="ECO:0000256" key="1">
    <source>
        <dbReference type="ARBA" id="ARBA00022737"/>
    </source>
</evidence>
<dbReference type="GO" id="GO:0000030">
    <property type="term" value="F:mannosyltransferase activity"/>
    <property type="evidence" value="ECO:0007669"/>
    <property type="project" value="TreeGrafter"/>
</dbReference>
<dbReference type="GO" id="GO:0030968">
    <property type="term" value="P:endoplasmic reticulum unfolded protein response"/>
    <property type="evidence" value="ECO:0007669"/>
    <property type="project" value="TreeGrafter"/>
</dbReference>
<dbReference type="eggNOG" id="COG0457">
    <property type="taxonomic scope" value="Bacteria"/>
</dbReference>
<dbReference type="AlphaFoldDB" id="E1IBV8"/>
<dbReference type="InterPro" id="IPR052346">
    <property type="entry name" value="O-mannosyl-transferase_TMTC"/>
</dbReference>
<dbReference type="SUPFAM" id="SSF48452">
    <property type="entry name" value="TPR-like"/>
    <property type="match status" value="1"/>
</dbReference>
<feature type="repeat" description="TPR" evidence="3">
    <location>
        <begin position="245"/>
        <end position="278"/>
    </location>
</feature>
<organism evidence="5 6">
    <name type="scientific">Oscillochloris trichoides DG-6</name>
    <dbReference type="NCBI Taxonomy" id="765420"/>
    <lineage>
        <taxon>Bacteria</taxon>
        <taxon>Bacillati</taxon>
        <taxon>Chloroflexota</taxon>
        <taxon>Chloroflexia</taxon>
        <taxon>Chloroflexales</taxon>
        <taxon>Chloroflexineae</taxon>
        <taxon>Oscillochloridaceae</taxon>
        <taxon>Oscillochloris</taxon>
    </lineage>
</organism>
<feature type="repeat" description="TPR" evidence="3">
    <location>
        <begin position="100"/>
        <end position="133"/>
    </location>
</feature>
<keyword evidence="1" id="KW-0677">Repeat</keyword>
<proteinExistence type="predicted"/>
<dbReference type="Proteomes" id="UP000054010">
    <property type="component" value="Unassembled WGS sequence"/>
</dbReference>
<accession>E1IBV8</accession>
<keyword evidence="4" id="KW-0472">Membrane</keyword>
<dbReference type="InterPro" id="IPR019734">
    <property type="entry name" value="TPR_rpt"/>
</dbReference>
<feature type="transmembrane region" description="Helical" evidence="4">
    <location>
        <begin position="52"/>
        <end position="73"/>
    </location>
</feature>
<keyword evidence="4" id="KW-1133">Transmembrane helix</keyword>
<dbReference type="InterPro" id="IPR011990">
    <property type="entry name" value="TPR-like_helical_dom_sf"/>
</dbReference>
<sequence>MASQTDTSVMPNSSWPANGLAWIGRQLLLVPEAVALLVLLGLHRIVGPHPLFAMLSMGLVAWFLLRILLLHLARRAVEAAQYQRGLQLARIALYLYPFSADTHALLGSLYLGMGQAGAAISALRQAVRYYPLQAGLHVALSAALLEDEQPQAALEEASRALQLDPRYAPAYLHHASAAEALNNSPDMIEAYLRHGLAHPATPADKAALRCALARVLLFQGHMAEAQQMLIHVESLLPASPTPQRAELHFQIGEILRMIGQPDAARDHFRTSEQLDPHGPYAAAAWRAARL</sequence>
<feature type="transmembrane region" description="Helical" evidence="4">
    <location>
        <begin position="20"/>
        <end position="40"/>
    </location>
</feature>
<dbReference type="EMBL" id="ADVR01000016">
    <property type="protein sequence ID" value="EFO81338.1"/>
    <property type="molecule type" value="Genomic_DNA"/>
</dbReference>
<dbReference type="HOGENOM" id="CLU_959225_0_0_0"/>
<dbReference type="Gene3D" id="1.25.40.10">
    <property type="entry name" value="Tetratricopeptide repeat domain"/>
    <property type="match status" value="3"/>
</dbReference>
<evidence type="ECO:0000256" key="4">
    <source>
        <dbReference type="SAM" id="Phobius"/>
    </source>
</evidence>
<dbReference type="PROSITE" id="PS50005">
    <property type="entry name" value="TPR"/>
    <property type="match status" value="2"/>
</dbReference>
<dbReference type="STRING" id="765420.OSCT_0809"/>
<evidence type="ECO:0000256" key="2">
    <source>
        <dbReference type="ARBA" id="ARBA00022803"/>
    </source>
</evidence>
<dbReference type="GO" id="GO:0035269">
    <property type="term" value="P:protein O-linked glycosylation via mannose"/>
    <property type="evidence" value="ECO:0007669"/>
    <property type="project" value="TreeGrafter"/>
</dbReference>
<keyword evidence="2 3" id="KW-0802">TPR repeat</keyword>
<evidence type="ECO:0000313" key="6">
    <source>
        <dbReference type="Proteomes" id="UP000054010"/>
    </source>
</evidence>
<keyword evidence="6" id="KW-1185">Reference proteome</keyword>
<reference evidence="5 6" key="1">
    <citation type="journal article" date="2011" name="J. Bacteriol.">
        <title>Draft genome sequence of the anoxygenic filamentous phototrophic bacterium Oscillochloris trichoides subsp. DG-6.</title>
        <authorList>
            <person name="Kuznetsov B.B."/>
            <person name="Ivanovsky R.N."/>
            <person name="Keppen O.I."/>
            <person name="Sukhacheva M.V."/>
            <person name="Bumazhkin B.K."/>
            <person name="Patutina E.O."/>
            <person name="Beletsky A.V."/>
            <person name="Mardanov A.V."/>
            <person name="Baslerov R.V."/>
            <person name="Panteleeva A.N."/>
            <person name="Kolganova T.V."/>
            <person name="Ravin N.V."/>
            <person name="Skryabin K.G."/>
        </authorList>
    </citation>
    <scope>NUCLEOTIDE SEQUENCE [LARGE SCALE GENOMIC DNA]</scope>
    <source>
        <strain evidence="5 6">DG-6</strain>
    </source>
</reference>
<evidence type="ECO:0000256" key="3">
    <source>
        <dbReference type="PROSITE-ProRule" id="PRU00339"/>
    </source>
</evidence>
<gene>
    <name evidence="5" type="ORF">OSCT_0809</name>
</gene>
<dbReference type="Pfam" id="PF13432">
    <property type="entry name" value="TPR_16"/>
    <property type="match status" value="2"/>
</dbReference>
<dbReference type="PANTHER" id="PTHR44227">
    <property type="match status" value="1"/>
</dbReference>
<name>E1IBV8_9CHLR</name>
<dbReference type="PANTHER" id="PTHR44227:SF3">
    <property type="entry name" value="PROTEIN O-MANNOSYL-TRANSFERASE TMTC4"/>
    <property type="match status" value="1"/>
</dbReference>
<dbReference type="SMART" id="SM00028">
    <property type="entry name" value="TPR"/>
    <property type="match status" value="3"/>
</dbReference>
<keyword evidence="4" id="KW-0812">Transmembrane</keyword>
<evidence type="ECO:0000313" key="5">
    <source>
        <dbReference type="EMBL" id="EFO81338.1"/>
    </source>
</evidence>